<evidence type="ECO:0000256" key="5">
    <source>
        <dbReference type="ARBA" id="ARBA00022989"/>
    </source>
</evidence>
<comment type="caution">
    <text evidence="9">The sequence shown here is derived from an EMBL/GenBank/DDBJ whole genome shotgun (WGS) entry which is preliminary data.</text>
</comment>
<sequence length="321" mass="34486">MIRSIVTRMLTGVVVLWGAATATFLALHALPGRIEDVLAGDLSYPGLREAIAAQWGLDHSLPWQYWHFLWRLLHGDLGTSYVMQQPVAAILASQLWPTLQLAAGAAVLAIVLSFCMASATAGIGANAFQFGGRRHTPRVGIWLSAGASAVEQVMTSMPVFWLGLLLLIAFSFQWHWFPVSGAANFSALVLPAVTLALPTAGVLSQVMRESLERALSQPFATTVRARGASEWCLRVRHALRHALLPVLTLGGWMIGGLLGGAVITEKLFGRPGLGTVTLDAVTSQDVPVVLAVVLLAAFVHVVISTLLDIAYLFVDPRLRND</sequence>
<organism evidence="9 10">
    <name type="scientific">Robbsia andropogonis</name>
    <dbReference type="NCBI Taxonomy" id="28092"/>
    <lineage>
        <taxon>Bacteria</taxon>
        <taxon>Pseudomonadati</taxon>
        <taxon>Pseudomonadota</taxon>
        <taxon>Betaproteobacteria</taxon>
        <taxon>Burkholderiales</taxon>
        <taxon>Burkholderiaceae</taxon>
        <taxon>Robbsia</taxon>
    </lineage>
</organism>
<evidence type="ECO:0000259" key="8">
    <source>
        <dbReference type="PROSITE" id="PS50928"/>
    </source>
</evidence>
<dbReference type="CDD" id="cd06261">
    <property type="entry name" value="TM_PBP2"/>
    <property type="match status" value="1"/>
</dbReference>
<evidence type="ECO:0000256" key="2">
    <source>
        <dbReference type="ARBA" id="ARBA00022448"/>
    </source>
</evidence>
<dbReference type="OrthoDB" id="9805855at2"/>
<dbReference type="GO" id="GO:0071916">
    <property type="term" value="F:dipeptide transmembrane transporter activity"/>
    <property type="evidence" value="ECO:0007669"/>
    <property type="project" value="TreeGrafter"/>
</dbReference>
<evidence type="ECO:0000256" key="3">
    <source>
        <dbReference type="ARBA" id="ARBA00022475"/>
    </source>
</evidence>
<feature type="domain" description="ABC transmembrane type-1" evidence="8">
    <location>
        <begin position="95"/>
        <end position="307"/>
    </location>
</feature>
<dbReference type="Pfam" id="PF19300">
    <property type="entry name" value="BPD_transp_1_N"/>
    <property type="match status" value="1"/>
</dbReference>
<evidence type="ECO:0000256" key="6">
    <source>
        <dbReference type="ARBA" id="ARBA00023136"/>
    </source>
</evidence>
<reference evidence="9 10" key="1">
    <citation type="submission" date="2015-03" db="EMBL/GenBank/DDBJ databases">
        <title>Draft Genome Sequence of Burkholderia andropogonis type strain ICMP2807, isolated from Sorghum bicolor.</title>
        <authorList>
            <person name="Lopes-Santos L."/>
            <person name="Castro D.B."/>
            <person name="Ottoboni L.M."/>
            <person name="Park D."/>
            <person name="Weirc B.S."/>
            <person name="Destefano S.A."/>
        </authorList>
    </citation>
    <scope>NUCLEOTIDE SEQUENCE [LARGE SCALE GENOMIC DNA]</scope>
    <source>
        <strain evidence="9 10">ICMP2807</strain>
    </source>
</reference>
<dbReference type="RefSeq" id="WP_046153259.1">
    <property type="nucleotide sequence ID" value="NZ_CADFGU010000007.1"/>
</dbReference>
<feature type="transmembrane region" description="Helical" evidence="7">
    <location>
        <begin position="242"/>
        <end position="263"/>
    </location>
</feature>
<dbReference type="PANTHER" id="PTHR43163">
    <property type="entry name" value="DIPEPTIDE TRANSPORT SYSTEM PERMEASE PROTEIN DPPB-RELATED"/>
    <property type="match status" value="1"/>
</dbReference>
<dbReference type="Gene3D" id="1.10.3720.10">
    <property type="entry name" value="MetI-like"/>
    <property type="match status" value="1"/>
</dbReference>
<dbReference type="SUPFAM" id="SSF161098">
    <property type="entry name" value="MetI-like"/>
    <property type="match status" value="1"/>
</dbReference>
<feature type="transmembrane region" description="Helical" evidence="7">
    <location>
        <begin position="101"/>
        <end position="128"/>
    </location>
</feature>
<evidence type="ECO:0000313" key="9">
    <source>
        <dbReference type="EMBL" id="KKB62857.1"/>
    </source>
</evidence>
<comment type="similarity">
    <text evidence="7">Belongs to the binding-protein-dependent transport system permease family.</text>
</comment>
<dbReference type="PANTHER" id="PTHR43163:SF6">
    <property type="entry name" value="DIPEPTIDE TRANSPORT SYSTEM PERMEASE PROTEIN DPPB-RELATED"/>
    <property type="match status" value="1"/>
</dbReference>
<dbReference type="AlphaFoldDB" id="A0A0F5JZW8"/>
<dbReference type="STRING" id="28092.WM40_15285"/>
<feature type="transmembrane region" description="Helical" evidence="7">
    <location>
        <begin position="288"/>
        <end position="314"/>
    </location>
</feature>
<evidence type="ECO:0000256" key="1">
    <source>
        <dbReference type="ARBA" id="ARBA00004651"/>
    </source>
</evidence>
<keyword evidence="3" id="KW-1003">Cell membrane</keyword>
<feature type="transmembrane region" description="Helical" evidence="7">
    <location>
        <begin position="183"/>
        <end position="203"/>
    </location>
</feature>
<evidence type="ECO:0000256" key="4">
    <source>
        <dbReference type="ARBA" id="ARBA00022692"/>
    </source>
</evidence>
<feature type="transmembrane region" description="Helical" evidence="7">
    <location>
        <begin position="159"/>
        <end position="177"/>
    </location>
</feature>
<dbReference type="InterPro" id="IPR045621">
    <property type="entry name" value="BPD_transp_1_N"/>
</dbReference>
<evidence type="ECO:0000256" key="7">
    <source>
        <dbReference type="RuleBase" id="RU363032"/>
    </source>
</evidence>
<dbReference type="PROSITE" id="PS50928">
    <property type="entry name" value="ABC_TM1"/>
    <property type="match status" value="1"/>
</dbReference>
<protein>
    <submittedName>
        <fullName evidence="9">ABC transporter permease</fullName>
    </submittedName>
</protein>
<evidence type="ECO:0000313" key="10">
    <source>
        <dbReference type="Proteomes" id="UP000033618"/>
    </source>
</evidence>
<keyword evidence="6 7" id="KW-0472">Membrane</keyword>
<dbReference type="PATRIC" id="fig|28092.6.peg.3609"/>
<keyword evidence="4 7" id="KW-0812">Transmembrane</keyword>
<proteinExistence type="inferred from homology"/>
<dbReference type="InterPro" id="IPR035906">
    <property type="entry name" value="MetI-like_sf"/>
</dbReference>
<name>A0A0F5JZW8_9BURK</name>
<comment type="subcellular location">
    <subcellularLocation>
        <location evidence="1 7">Cell membrane</location>
        <topology evidence="1 7">Multi-pass membrane protein</topology>
    </subcellularLocation>
</comment>
<dbReference type="Pfam" id="PF00528">
    <property type="entry name" value="BPD_transp_1"/>
    <property type="match status" value="1"/>
</dbReference>
<keyword evidence="5 7" id="KW-1133">Transmembrane helix</keyword>
<gene>
    <name evidence="9" type="ORF">WM40_15285</name>
</gene>
<dbReference type="InterPro" id="IPR000515">
    <property type="entry name" value="MetI-like"/>
</dbReference>
<accession>A0A0F5JZW8</accession>
<dbReference type="EMBL" id="LAQU01000015">
    <property type="protein sequence ID" value="KKB62857.1"/>
    <property type="molecule type" value="Genomic_DNA"/>
</dbReference>
<dbReference type="Proteomes" id="UP000033618">
    <property type="component" value="Unassembled WGS sequence"/>
</dbReference>
<dbReference type="GO" id="GO:0005886">
    <property type="term" value="C:plasma membrane"/>
    <property type="evidence" value="ECO:0007669"/>
    <property type="project" value="UniProtKB-SubCell"/>
</dbReference>
<keyword evidence="10" id="KW-1185">Reference proteome</keyword>
<keyword evidence="2 7" id="KW-0813">Transport</keyword>